<feature type="region of interest" description="Disordered" evidence="1">
    <location>
        <begin position="454"/>
        <end position="473"/>
    </location>
</feature>
<evidence type="ECO:0000259" key="2">
    <source>
        <dbReference type="PROSITE" id="PS50174"/>
    </source>
</evidence>
<dbReference type="OrthoDB" id="20507at2759"/>
<dbReference type="InterPro" id="IPR011666">
    <property type="entry name" value="DUF1604"/>
</dbReference>
<evidence type="ECO:0000313" key="3">
    <source>
        <dbReference type="EMBL" id="KAF2089109.1"/>
    </source>
</evidence>
<dbReference type="PANTHER" id="PTHR13384:SF19">
    <property type="entry name" value="G PATCH DOMAIN-CONTAINING PROTEIN 1"/>
    <property type="match status" value="1"/>
</dbReference>
<feature type="non-terminal residue" evidence="3">
    <location>
        <position position="1"/>
    </location>
</feature>
<dbReference type="GO" id="GO:0006397">
    <property type="term" value="P:mRNA processing"/>
    <property type="evidence" value="ECO:0007669"/>
    <property type="project" value="InterPro"/>
</dbReference>
<gene>
    <name evidence="3" type="ORF">K490DRAFT_20000</name>
</gene>
<dbReference type="EMBL" id="ML978715">
    <property type="protein sequence ID" value="KAF2089109.1"/>
    <property type="molecule type" value="Genomic_DNA"/>
</dbReference>
<dbReference type="Pfam" id="PF07713">
    <property type="entry name" value="DUF1604"/>
    <property type="match status" value="1"/>
</dbReference>
<dbReference type="Pfam" id="PF01585">
    <property type="entry name" value="G-patch"/>
    <property type="match status" value="1"/>
</dbReference>
<feature type="region of interest" description="Disordered" evidence="1">
    <location>
        <begin position="161"/>
        <end position="203"/>
    </location>
</feature>
<feature type="region of interest" description="Disordered" evidence="1">
    <location>
        <begin position="86"/>
        <end position="106"/>
    </location>
</feature>
<feature type="domain" description="G-patch" evidence="2">
    <location>
        <begin position="150"/>
        <end position="220"/>
    </location>
</feature>
<feature type="region of interest" description="Disordered" evidence="1">
    <location>
        <begin position="379"/>
        <end position="430"/>
    </location>
</feature>
<proteinExistence type="predicted"/>
<dbReference type="PANTHER" id="PTHR13384">
    <property type="entry name" value="G PATCH DOMAIN-CONTAINING PROTEIN 1"/>
    <property type="match status" value="1"/>
</dbReference>
<feature type="region of interest" description="Disordered" evidence="1">
    <location>
        <begin position="225"/>
        <end position="284"/>
    </location>
</feature>
<keyword evidence="4" id="KW-1185">Reference proteome</keyword>
<protein>
    <submittedName>
        <fullName evidence="3">DUF1604-domain-containing protein</fullName>
    </submittedName>
</protein>
<dbReference type="AlphaFoldDB" id="A0A6A5YBT1"/>
<feature type="compositionally biased region" description="Low complexity" evidence="1">
    <location>
        <begin position="385"/>
        <end position="427"/>
    </location>
</feature>
<dbReference type="Pfam" id="PF26093">
    <property type="entry name" value="HTH_TGH"/>
    <property type="match status" value="1"/>
</dbReference>
<evidence type="ECO:0000256" key="1">
    <source>
        <dbReference type="SAM" id="MobiDB-lite"/>
    </source>
</evidence>
<organism evidence="3 4">
    <name type="scientific">Saccharata proteae CBS 121410</name>
    <dbReference type="NCBI Taxonomy" id="1314787"/>
    <lineage>
        <taxon>Eukaryota</taxon>
        <taxon>Fungi</taxon>
        <taxon>Dikarya</taxon>
        <taxon>Ascomycota</taxon>
        <taxon>Pezizomycotina</taxon>
        <taxon>Dothideomycetes</taxon>
        <taxon>Dothideomycetes incertae sedis</taxon>
        <taxon>Botryosphaeriales</taxon>
        <taxon>Saccharataceae</taxon>
        <taxon>Saccharata</taxon>
    </lineage>
</organism>
<accession>A0A6A5YBT1</accession>
<dbReference type="GO" id="GO:0005634">
    <property type="term" value="C:nucleus"/>
    <property type="evidence" value="ECO:0007669"/>
    <property type="project" value="TreeGrafter"/>
</dbReference>
<feature type="non-terminal residue" evidence="3">
    <location>
        <position position="741"/>
    </location>
</feature>
<dbReference type="PROSITE" id="PS50174">
    <property type="entry name" value="G_PATCH"/>
    <property type="match status" value="1"/>
</dbReference>
<dbReference type="InterPro" id="IPR000467">
    <property type="entry name" value="G_patch_dom"/>
</dbReference>
<sequence>HKRPRAAFEADLQAAQSPFTFYGTPLPPRDDNVRDDGSYVPEWKQEVTDERGRKRLHGAFTGGFSAGYFNTVGSKEGWTPSTFVSSRANRAKDQQKTTQQRAEQYMDEEDLADAAEAQKLQTAGSFAGLGATSQDPSRRDALMGMVKTTGETMGVKLLQKMGWRQGQGVGPKVRRKARLDPDDDPGNSNDQSTHLFAPENSPMISFVRKNDHKGLGYAGEVRLTGTTSADDAGNEDRGTTSADDAGNEDRENEESDHHVFGAPKKKPEAKKPMRKGGIGMGVLNDTGSDEEDAYEMGPRISYNRVIGGDKKAKKKDVAKLSTTSANPLVGTKPVFIRKSNTRKPQGFRKCHDGRLPLDGFILATQALSLTDGVKYAPPKIPEGWTPSKPKAATTTPTSTAAPAATQQQPASNSTSTTITHTATSRASLLGETPLPGKSVFDFLAPSARARIAASTGKNNLPPALNEAPKPKTPDERLRDLWNLVPSLDPDIAAAALSRGNGGWMPYADDEGKRARYRAFLELRAGRSAKLPPKDDKASPPDWAKELEEFAHAAKVFRPMTGMMASRFTTSTSSTVATGDKGEAELLSTPSAIKKPSDPAEEAARLGMYGPMTRTAIPFYPPRIVCKRFNVPLPTHGAETAEAGGAPAGMATAAADAGAASSRNLEVVSKSKIEAMLREAPSFSRGGVEGGNVKGEAGTEEMPAAKVPMHAVVDVERNEALEGERAGEAVFKAIFGSDDDDD</sequence>
<dbReference type="GO" id="GO:0003723">
    <property type="term" value="F:RNA binding"/>
    <property type="evidence" value="ECO:0007669"/>
    <property type="project" value="TreeGrafter"/>
</dbReference>
<evidence type="ECO:0000313" key="4">
    <source>
        <dbReference type="Proteomes" id="UP000799776"/>
    </source>
</evidence>
<feature type="compositionally biased region" description="Basic and acidic residues" evidence="1">
    <location>
        <begin position="255"/>
        <end position="271"/>
    </location>
</feature>
<name>A0A6A5YBT1_9PEZI</name>
<dbReference type="Proteomes" id="UP000799776">
    <property type="component" value="Unassembled WGS sequence"/>
</dbReference>
<reference evidence="3" key="1">
    <citation type="journal article" date="2020" name="Stud. Mycol.">
        <title>101 Dothideomycetes genomes: a test case for predicting lifestyles and emergence of pathogens.</title>
        <authorList>
            <person name="Haridas S."/>
            <person name="Albert R."/>
            <person name="Binder M."/>
            <person name="Bloem J."/>
            <person name="Labutti K."/>
            <person name="Salamov A."/>
            <person name="Andreopoulos B."/>
            <person name="Baker S."/>
            <person name="Barry K."/>
            <person name="Bills G."/>
            <person name="Bluhm B."/>
            <person name="Cannon C."/>
            <person name="Castanera R."/>
            <person name="Culley D."/>
            <person name="Daum C."/>
            <person name="Ezra D."/>
            <person name="Gonzalez J."/>
            <person name="Henrissat B."/>
            <person name="Kuo A."/>
            <person name="Liang C."/>
            <person name="Lipzen A."/>
            <person name="Lutzoni F."/>
            <person name="Magnuson J."/>
            <person name="Mondo S."/>
            <person name="Nolan M."/>
            <person name="Ohm R."/>
            <person name="Pangilinan J."/>
            <person name="Park H.-J."/>
            <person name="Ramirez L."/>
            <person name="Alfaro M."/>
            <person name="Sun H."/>
            <person name="Tritt A."/>
            <person name="Yoshinaga Y."/>
            <person name="Zwiers L.-H."/>
            <person name="Turgeon B."/>
            <person name="Goodwin S."/>
            <person name="Spatafora J."/>
            <person name="Crous P."/>
            <person name="Grigoriev I."/>
        </authorList>
    </citation>
    <scope>NUCLEOTIDE SEQUENCE</scope>
    <source>
        <strain evidence="3">CBS 121410</strain>
    </source>
</reference>